<dbReference type="GO" id="GO:0008270">
    <property type="term" value="F:zinc ion binding"/>
    <property type="evidence" value="ECO:0007669"/>
    <property type="project" value="UniProtKB-UniRule"/>
</dbReference>
<comment type="catalytic activity">
    <reaction evidence="4">
        <text>glycyl-tRNA(Ala) + H2O = tRNA(Ala) + glycine + H(+)</text>
        <dbReference type="Rhea" id="RHEA:53744"/>
        <dbReference type="Rhea" id="RHEA-COMP:9657"/>
        <dbReference type="Rhea" id="RHEA-COMP:13640"/>
        <dbReference type="ChEBI" id="CHEBI:15377"/>
        <dbReference type="ChEBI" id="CHEBI:15378"/>
        <dbReference type="ChEBI" id="CHEBI:57305"/>
        <dbReference type="ChEBI" id="CHEBI:78442"/>
        <dbReference type="ChEBI" id="CHEBI:78522"/>
        <dbReference type="EC" id="3.1.1.96"/>
    </reaction>
</comment>
<dbReference type="Proteomes" id="UP000452321">
    <property type="component" value="Unassembled WGS sequence"/>
</dbReference>
<reference evidence="6 7" key="1">
    <citation type="submission" date="2019-11" db="EMBL/GenBank/DDBJ databases">
        <title>Genome sequences of 17 halophilic strains isolated from different environments.</title>
        <authorList>
            <person name="Furrow R.E."/>
        </authorList>
    </citation>
    <scope>NUCLEOTIDE SEQUENCE [LARGE SCALE GENOMIC DNA]</scope>
    <source>
        <strain evidence="6 7">22502_06_Cabo</strain>
    </source>
</reference>
<dbReference type="PANTHER" id="PTHR34667:SF1">
    <property type="entry name" value="D-AMINOACYL-TRNA DEACYLASE"/>
    <property type="match status" value="1"/>
</dbReference>
<comment type="subunit">
    <text evidence="4">Monomer.</text>
</comment>
<evidence type="ECO:0000313" key="6">
    <source>
        <dbReference type="EMBL" id="MYL69095.1"/>
    </source>
</evidence>
<dbReference type="InterPro" id="IPR018033">
    <property type="entry name" value="Deacylase_DtdA_archaea"/>
</dbReference>
<dbReference type="PANTHER" id="PTHR34667">
    <property type="entry name" value="D-AMINOACYL-TRNA DEACYLASE"/>
    <property type="match status" value="1"/>
</dbReference>
<evidence type="ECO:0000256" key="1">
    <source>
        <dbReference type="ARBA" id="ARBA00022723"/>
    </source>
</evidence>
<comment type="caution">
    <text evidence="6">The sequence shown here is derived from an EMBL/GenBank/DDBJ whole genome shotgun (WGS) entry which is preliminary data.</text>
</comment>
<dbReference type="HAMAP" id="MF_00562">
    <property type="entry name" value="Deacylase_DtdA"/>
    <property type="match status" value="1"/>
</dbReference>
<protein>
    <recommendedName>
        <fullName evidence="4">D-aminoacyl-tRNA deacylase</fullName>
        <ecNumber evidence="4">3.1.1.96</ecNumber>
    </recommendedName>
</protein>
<comment type="catalytic activity">
    <reaction evidence="4">
        <text>a D-aminoacyl-tRNA + H2O = a tRNA + a D-alpha-amino acid + H(+)</text>
        <dbReference type="Rhea" id="RHEA:13953"/>
        <dbReference type="Rhea" id="RHEA-COMP:10123"/>
        <dbReference type="Rhea" id="RHEA-COMP:10124"/>
        <dbReference type="ChEBI" id="CHEBI:15377"/>
        <dbReference type="ChEBI" id="CHEBI:15378"/>
        <dbReference type="ChEBI" id="CHEBI:59871"/>
        <dbReference type="ChEBI" id="CHEBI:78442"/>
        <dbReference type="ChEBI" id="CHEBI:79333"/>
        <dbReference type="EC" id="3.1.1.96"/>
    </reaction>
</comment>
<dbReference type="GO" id="GO:0019478">
    <property type="term" value="P:D-amino acid catabolic process"/>
    <property type="evidence" value="ECO:0007669"/>
    <property type="project" value="UniProtKB-UniRule"/>
</dbReference>
<feature type="region of interest" description="Disordered" evidence="5">
    <location>
        <begin position="434"/>
        <end position="460"/>
    </location>
</feature>
<dbReference type="EMBL" id="WMFC01000032">
    <property type="protein sequence ID" value="MYL69095.1"/>
    <property type="molecule type" value="Genomic_DNA"/>
</dbReference>
<keyword evidence="2 4" id="KW-0378">Hydrolase</keyword>
<comment type="cofactor">
    <cofactor evidence="4">
        <name>Zn(2+)</name>
        <dbReference type="ChEBI" id="CHEBI:29105"/>
    </cofactor>
    <text evidence="4">Binds 2 Zn(2+) ions per subunit.</text>
</comment>
<keyword evidence="3 4" id="KW-0862">Zinc</keyword>
<keyword evidence="1 4" id="KW-0479">Metal-binding</keyword>
<feature type="compositionally biased region" description="Acidic residues" evidence="5">
    <location>
        <begin position="446"/>
        <end position="456"/>
    </location>
</feature>
<dbReference type="InterPro" id="IPR007508">
    <property type="entry name" value="DtdA"/>
</dbReference>
<comment type="function">
    <text evidence="4">D-aminoacyl-tRNA deacylase with broad substrate specificity. By recycling D-aminoacyl-tRNA to D-amino acids and free tRNA molecules, this enzyme counteracts the toxicity associated with the formation of D-aminoacyl-tRNA entities in vivo.</text>
</comment>
<organism evidence="6 7">
    <name type="scientific">Halorubrum distributum</name>
    <dbReference type="NCBI Taxonomy" id="29283"/>
    <lineage>
        <taxon>Archaea</taxon>
        <taxon>Methanobacteriati</taxon>
        <taxon>Methanobacteriota</taxon>
        <taxon>Stenosarchaea group</taxon>
        <taxon>Halobacteria</taxon>
        <taxon>Halobacteriales</taxon>
        <taxon>Haloferacaceae</taxon>
        <taxon>Halorubrum</taxon>
        <taxon>Halorubrum distributum group</taxon>
    </lineage>
</organism>
<dbReference type="SUPFAM" id="SSF142535">
    <property type="entry name" value="AF0625-like"/>
    <property type="match status" value="1"/>
</dbReference>
<name>A0A6B1J071_9EURY</name>
<dbReference type="GO" id="GO:0051499">
    <property type="term" value="F:D-aminoacyl-tRNA deacylase activity"/>
    <property type="evidence" value="ECO:0007669"/>
    <property type="project" value="UniProtKB-UniRule"/>
</dbReference>
<comment type="similarity">
    <text evidence="4">Belongs to the DtdA deacylase family.</text>
</comment>
<evidence type="ECO:0000256" key="3">
    <source>
        <dbReference type="ARBA" id="ARBA00022833"/>
    </source>
</evidence>
<gene>
    <name evidence="4" type="primary">dtdA</name>
    <name evidence="6" type="ORF">GLW30_15345</name>
</gene>
<evidence type="ECO:0000256" key="4">
    <source>
        <dbReference type="HAMAP-Rule" id="MF_00562"/>
    </source>
</evidence>
<dbReference type="Gene3D" id="3.40.50.10700">
    <property type="entry name" value="AF0625-like"/>
    <property type="match status" value="1"/>
</dbReference>
<dbReference type="AlphaFoldDB" id="A0A6B1J071"/>
<evidence type="ECO:0000256" key="2">
    <source>
        <dbReference type="ARBA" id="ARBA00022801"/>
    </source>
</evidence>
<proteinExistence type="inferred from homology"/>
<dbReference type="Gene3D" id="3.40.630.50">
    <property type="entry name" value="AF0625-like"/>
    <property type="match status" value="1"/>
</dbReference>
<evidence type="ECO:0000256" key="5">
    <source>
        <dbReference type="SAM" id="MobiDB-lite"/>
    </source>
</evidence>
<evidence type="ECO:0000313" key="7">
    <source>
        <dbReference type="Proteomes" id="UP000452321"/>
    </source>
</evidence>
<accession>A0A6B1J071</accession>
<dbReference type="Pfam" id="PF04414">
    <property type="entry name" value="tRNA_deacylase"/>
    <property type="match status" value="1"/>
</dbReference>
<dbReference type="NCBIfam" id="NF011435">
    <property type="entry name" value="PRK14866.1-1"/>
    <property type="match status" value="1"/>
</dbReference>
<sequence length="476" mass="50124">MIAIVVSRADSASAHIGERLLEVGDWETREDGSRPDADGGGTYYRTDGFELREFDDLHIRLSDPTAAFDCDPEFLAFVSRHSGETGELLTAHVTGNFGGAEYGGDPESLARAAPGAEKRVVEALARHAPDGYDVGIECTHHGPTDVAVPSLFVELGSDEPQWEDPEAARAVARAVLDLRGTGADLSDSSEAPPRHVVGFGGGHYAPRFTRIVRETEWAVGHVGADWALADLGAPDANRDVIEAAFERSRAERAVIDGDRPDLAAVVEELGYRVVSETWVREVGDAPLPLVEHLEAEIGPVDEGLRFGAVALDGDVIGDSDPADVGAEAVGDAVRVRDLPADLLARAQGLDADAAREAVESVAVAFDTEQGGTRAAGRVAFATVPEAPGYADLVEGLAEVLETGYDAVEVAPDRNAVVASETAFDPALAAERGVPEGPAFGRLADGEPVDVDGETVEPGDVSRTRADRFPIDAVSRD</sequence>
<dbReference type="RefSeq" id="WP_321168733.1">
    <property type="nucleotide sequence ID" value="NZ_WMFC01000032.1"/>
</dbReference>
<dbReference type="EC" id="3.1.1.96" evidence="4"/>